<evidence type="ECO:0000313" key="3">
    <source>
        <dbReference type="EMBL" id="RII39428.1"/>
    </source>
</evidence>
<feature type="region of interest" description="Disordered" evidence="1">
    <location>
        <begin position="20"/>
        <end position="40"/>
    </location>
</feature>
<organism evidence="3 4">
    <name type="scientific">Pseudooceanicola sediminis</name>
    <dbReference type="NCBI Taxonomy" id="2211117"/>
    <lineage>
        <taxon>Bacteria</taxon>
        <taxon>Pseudomonadati</taxon>
        <taxon>Pseudomonadota</taxon>
        <taxon>Alphaproteobacteria</taxon>
        <taxon>Rhodobacterales</taxon>
        <taxon>Paracoccaceae</taxon>
        <taxon>Pseudooceanicola</taxon>
    </lineage>
</organism>
<keyword evidence="2" id="KW-0732">Signal</keyword>
<name>A0A399J211_9RHOB</name>
<protein>
    <recommendedName>
        <fullName evidence="5">Argininosuccinate lyase</fullName>
    </recommendedName>
</protein>
<feature type="signal peptide" evidence="2">
    <location>
        <begin position="1"/>
        <end position="22"/>
    </location>
</feature>
<reference evidence="3 4" key="1">
    <citation type="submission" date="2018-08" db="EMBL/GenBank/DDBJ databases">
        <title>Pseudooceanicola sediminis CY03 in the family Rhodobacteracea.</title>
        <authorList>
            <person name="Zhang Y.-J."/>
        </authorList>
    </citation>
    <scope>NUCLEOTIDE SEQUENCE [LARGE SCALE GENOMIC DNA]</scope>
    <source>
        <strain evidence="3 4">CY03</strain>
    </source>
</reference>
<dbReference type="Proteomes" id="UP000265848">
    <property type="component" value="Unassembled WGS sequence"/>
</dbReference>
<accession>A0A399J211</accession>
<feature type="chain" id="PRO_5017334164" description="Argininosuccinate lyase" evidence="2">
    <location>
        <begin position="23"/>
        <end position="62"/>
    </location>
</feature>
<comment type="caution">
    <text evidence="3">The sequence shown here is derived from an EMBL/GenBank/DDBJ whole genome shotgun (WGS) entry which is preliminary data.</text>
</comment>
<evidence type="ECO:0008006" key="5">
    <source>
        <dbReference type="Google" id="ProtNLM"/>
    </source>
</evidence>
<evidence type="ECO:0000256" key="1">
    <source>
        <dbReference type="SAM" id="MobiDB-lite"/>
    </source>
</evidence>
<sequence>MDRKTGLIAALALMLLTGCGVDGSPQPPQPNTLPTPGAGLDISPELGSGIGVASAELYGTSI</sequence>
<keyword evidence="4" id="KW-1185">Reference proteome</keyword>
<dbReference type="AlphaFoldDB" id="A0A399J211"/>
<dbReference type="RefSeq" id="WP_119398384.1">
    <property type="nucleotide sequence ID" value="NZ_QWJJ01000005.1"/>
</dbReference>
<evidence type="ECO:0000256" key="2">
    <source>
        <dbReference type="SAM" id="SignalP"/>
    </source>
</evidence>
<evidence type="ECO:0000313" key="4">
    <source>
        <dbReference type="Proteomes" id="UP000265848"/>
    </source>
</evidence>
<proteinExistence type="predicted"/>
<gene>
    <name evidence="3" type="ORF">DL237_07235</name>
</gene>
<dbReference type="PROSITE" id="PS51257">
    <property type="entry name" value="PROKAR_LIPOPROTEIN"/>
    <property type="match status" value="1"/>
</dbReference>
<dbReference type="EMBL" id="QWJJ01000005">
    <property type="protein sequence ID" value="RII39428.1"/>
    <property type="molecule type" value="Genomic_DNA"/>
</dbReference>